<dbReference type="PROSITE" id="PS51186">
    <property type="entry name" value="GNAT"/>
    <property type="match status" value="1"/>
</dbReference>
<dbReference type="EMBL" id="FSRK01000001">
    <property type="protein sequence ID" value="SIN78743.1"/>
    <property type="molecule type" value="Genomic_DNA"/>
</dbReference>
<evidence type="ECO:0000256" key="1">
    <source>
        <dbReference type="ARBA" id="ARBA00022679"/>
    </source>
</evidence>
<proteinExistence type="predicted"/>
<dbReference type="RefSeq" id="WP_074233192.1">
    <property type="nucleotide sequence ID" value="NZ_FSRK01000001.1"/>
</dbReference>
<feature type="domain" description="N-acetyltransferase" evidence="3">
    <location>
        <begin position="3"/>
        <end position="138"/>
    </location>
</feature>
<dbReference type="Proteomes" id="UP000185207">
    <property type="component" value="Unassembled WGS sequence"/>
</dbReference>
<dbReference type="GO" id="GO:0016747">
    <property type="term" value="F:acyltransferase activity, transferring groups other than amino-acyl groups"/>
    <property type="evidence" value="ECO:0007669"/>
    <property type="project" value="InterPro"/>
</dbReference>
<sequence>MNFKIVEYKDSHKNEILSVWEKSVKATHHFLLESDFEEYKKILQNFDFKDLNVFCLEEKDEIIGFIGIHSEKIEMLFLNPDYIGKGLGKQLIDFAFSNFDIQYVDVNEQNPNATEFYKKIGFETFDRTEKDDMGKPYPILKMKLKK</sequence>
<dbReference type="PANTHER" id="PTHR43800:SF1">
    <property type="entry name" value="PEPTIDYL-LYSINE N-ACETYLTRANSFERASE YJAB"/>
    <property type="match status" value="1"/>
</dbReference>
<accession>A0A1N6E6X8</accession>
<dbReference type="Pfam" id="PF13673">
    <property type="entry name" value="Acetyltransf_10"/>
    <property type="match status" value="1"/>
</dbReference>
<dbReference type="PANTHER" id="PTHR43800">
    <property type="entry name" value="PEPTIDYL-LYSINE N-ACETYLTRANSFERASE YJAB"/>
    <property type="match status" value="1"/>
</dbReference>
<dbReference type="OrthoDB" id="9789605at2"/>
<evidence type="ECO:0000256" key="2">
    <source>
        <dbReference type="ARBA" id="ARBA00023315"/>
    </source>
</evidence>
<dbReference type="InterPro" id="IPR016181">
    <property type="entry name" value="Acyl_CoA_acyltransferase"/>
</dbReference>
<protein>
    <submittedName>
        <fullName evidence="4">Putative acetyltransferase</fullName>
    </submittedName>
</protein>
<reference evidence="5" key="1">
    <citation type="submission" date="2016-11" db="EMBL/GenBank/DDBJ databases">
        <authorList>
            <person name="Varghese N."/>
            <person name="Submissions S."/>
        </authorList>
    </citation>
    <scope>NUCLEOTIDE SEQUENCE [LARGE SCALE GENOMIC DNA]</scope>
    <source>
        <strain evidence="5">DSM 27623</strain>
    </source>
</reference>
<dbReference type="InterPro" id="IPR000182">
    <property type="entry name" value="GNAT_dom"/>
</dbReference>
<dbReference type="AlphaFoldDB" id="A0A1N6E6X8"/>
<dbReference type="CDD" id="cd04301">
    <property type="entry name" value="NAT_SF"/>
    <property type="match status" value="1"/>
</dbReference>
<organism evidence="4 5">
    <name type="scientific">Epilithonimonas zeae</name>
    <dbReference type="NCBI Taxonomy" id="1416779"/>
    <lineage>
        <taxon>Bacteria</taxon>
        <taxon>Pseudomonadati</taxon>
        <taxon>Bacteroidota</taxon>
        <taxon>Flavobacteriia</taxon>
        <taxon>Flavobacteriales</taxon>
        <taxon>Weeksellaceae</taxon>
        <taxon>Chryseobacterium group</taxon>
        <taxon>Epilithonimonas</taxon>
    </lineage>
</organism>
<keyword evidence="5" id="KW-1185">Reference proteome</keyword>
<keyword evidence="1 4" id="KW-0808">Transferase</keyword>
<gene>
    <name evidence="4" type="ORF">SAMN05444409_0339</name>
</gene>
<name>A0A1N6E6X8_9FLAO</name>
<dbReference type="SUPFAM" id="SSF55729">
    <property type="entry name" value="Acyl-CoA N-acyltransferases (Nat)"/>
    <property type="match status" value="1"/>
</dbReference>
<dbReference type="Gene3D" id="3.40.630.30">
    <property type="match status" value="1"/>
</dbReference>
<keyword evidence="2" id="KW-0012">Acyltransferase</keyword>
<dbReference type="STRING" id="1416779.SAMN05444409_0339"/>
<evidence type="ECO:0000313" key="5">
    <source>
        <dbReference type="Proteomes" id="UP000185207"/>
    </source>
</evidence>
<evidence type="ECO:0000313" key="4">
    <source>
        <dbReference type="EMBL" id="SIN78743.1"/>
    </source>
</evidence>
<evidence type="ECO:0000259" key="3">
    <source>
        <dbReference type="PROSITE" id="PS51186"/>
    </source>
</evidence>